<dbReference type="RefSeq" id="WP_235432456.1">
    <property type="nucleotide sequence ID" value="NZ_HF570958.1"/>
</dbReference>
<feature type="region of interest" description="Disordered" evidence="1">
    <location>
        <begin position="137"/>
        <end position="170"/>
    </location>
</feature>
<keyword evidence="3" id="KW-1185">Reference proteome</keyword>
<dbReference type="Proteomes" id="UP000035721">
    <property type="component" value="Unassembled WGS sequence"/>
</dbReference>
<comment type="caution">
    <text evidence="2">The sequence shown here is derived from an EMBL/GenBank/DDBJ whole genome shotgun (WGS) entry which is preliminary data.</text>
</comment>
<name>A0A077LV96_9MICO</name>
<gene>
    <name evidence="2" type="ORF">BN12_2060006</name>
</gene>
<evidence type="ECO:0000256" key="1">
    <source>
        <dbReference type="SAM" id="MobiDB-lite"/>
    </source>
</evidence>
<protein>
    <recommendedName>
        <fullName evidence="4">PIN domain-containing protein</fullName>
    </recommendedName>
</protein>
<evidence type="ECO:0008006" key="4">
    <source>
        <dbReference type="Google" id="ProtNLM"/>
    </source>
</evidence>
<dbReference type="AlphaFoldDB" id="A0A077LV96"/>
<dbReference type="STRING" id="1194083.BN12_2060006"/>
<evidence type="ECO:0000313" key="2">
    <source>
        <dbReference type="EMBL" id="CCH77616.1"/>
    </source>
</evidence>
<organism evidence="2 3">
    <name type="scientific">Nostocoides japonicum T1-X7</name>
    <dbReference type="NCBI Taxonomy" id="1194083"/>
    <lineage>
        <taxon>Bacteria</taxon>
        <taxon>Bacillati</taxon>
        <taxon>Actinomycetota</taxon>
        <taxon>Actinomycetes</taxon>
        <taxon>Micrococcales</taxon>
        <taxon>Intrasporangiaceae</taxon>
        <taxon>Nostocoides</taxon>
    </lineage>
</organism>
<proteinExistence type="predicted"/>
<dbReference type="EMBL" id="CAJB01000120">
    <property type="protein sequence ID" value="CCH77616.1"/>
    <property type="molecule type" value="Genomic_DNA"/>
</dbReference>
<evidence type="ECO:0000313" key="3">
    <source>
        <dbReference type="Proteomes" id="UP000035721"/>
    </source>
</evidence>
<sequence>MKDRKVIADAIAAGARYLITTDVDDVAFADLARHEMSAVNADYSMALRLSERASRKALAVIAGGQKNPPRTEAELHRIPGRRHPRLTARFSGAYDTTPVQADSDQPSVVFRGVACIRCEAHLDSEEKPARRLVCGAPADGLSRQSHPSRRSAIPTVQYEPLGGPGRTPIT</sequence>
<reference evidence="2 3" key="1">
    <citation type="journal article" date="2013" name="ISME J.">
        <title>A metabolic model for members of the genus Tetrasphaera involved in enhanced biological phosphorus removal.</title>
        <authorList>
            <person name="Kristiansen R."/>
            <person name="Nguyen H.T.T."/>
            <person name="Saunders A.M."/>
            <person name="Nielsen J.L."/>
            <person name="Wimmer R."/>
            <person name="Le V.Q."/>
            <person name="McIlroy S.J."/>
            <person name="Petrovski S."/>
            <person name="Seviour R.J."/>
            <person name="Calteau A."/>
            <person name="Nielsen K.L."/>
            <person name="Nielsen P.H."/>
        </authorList>
    </citation>
    <scope>NUCLEOTIDE SEQUENCE [LARGE SCALE GENOMIC DNA]</scope>
    <source>
        <strain evidence="2 3">T1-X7</strain>
    </source>
</reference>
<accession>A0A077LV96</accession>